<feature type="transmembrane region" description="Helical" evidence="6">
    <location>
        <begin position="156"/>
        <end position="178"/>
    </location>
</feature>
<protein>
    <recommendedName>
        <fullName evidence="8">Flippase-like domain-containing protein</fullName>
    </recommendedName>
</protein>
<evidence type="ECO:0000256" key="4">
    <source>
        <dbReference type="ARBA" id="ARBA00022989"/>
    </source>
</evidence>
<keyword evidence="5 6" id="KW-0472">Membrane</keyword>
<feature type="transmembrane region" description="Helical" evidence="6">
    <location>
        <begin position="46"/>
        <end position="69"/>
    </location>
</feature>
<evidence type="ECO:0000256" key="6">
    <source>
        <dbReference type="SAM" id="Phobius"/>
    </source>
</evidence>
<evidence type="ECO:0000256" key="3">
    <source>
        <dbReference type="ARBA" id="ARBA00022692"/>
    </source>
</evidence>
<evidence type="ECO:0000256" key="1">
    <source>
        <dbReference type="ARBA" id="ARBA00004651"/>
    </source>
</evidence>
<evidence type="ECO:0008006" key="8">
    <source>
        <dbReference type="Google" id="ProtNLM"/>
    </source>
</evidence>
<evidence type="ECO:0000313" key="7">
    <source>
        <dbReference type="EMBL" id="HHS52794.1"/>
    </source>
</evidence>
<comment type="caution">
    <text evidence="7">The sequence shown here is derived from an EMBL/GenBank/DDBJ whole genome shotgun (WGS) entry which is preliminary data.</text>
</comment>
<dbReference type="GO" id="GO:0005886">
    <property type="term" value="C:plasma membrane"/>
    <property type="evidence" value="ECO:0007669"/>
    <property type="project" value="UniProtKB-SubCell"/>
</dbReference>
<feature type="transmembrane region" description="Helical" evidence="6">
    <location>
        <begin position="285"/>
        <end position="302"/>
    </location>
</feature>
<name>A0A7C6EBB5_UNCW3</name>
<sequence length="316" mass="35994">MDNKPNLKLVRTFISVIIIAGIFFFLARSLYRNWEQVKGQLVTLHFQWLLLFVAFLFLALNFLIGAYAWKRILSYFREKISLRQSIQIIAYALLGKYLPGKVWAIFGRIYLAKEIGIAERHSALSVVIETAYLLISALALFVISLFFYPSLLAKTYLLLILIPITIIMLVPSIFNRVVNFLLARIKQAPVDFRVGLKQALVLFLLYLSAWIVAGIGLYSLIISFYPLGWKALFIFPGAFSLSWIIGFIVIFAPGGLGVREGLFALLIAPIVPEALNIVISLISRIWITISEILIFLFVFLFIKLRRINVIQKEARS</sequence>
<comment type="subcellular location">
    <subcellularLocation>
        <location evidence="1">Cell membrane</location>
        <topology evidence="1">Multi-pass membrane protein</topology>
    </subcellularLocation>
</comment>
<keyword evidence="3 6" id="KW-0812">Transmembrane</keyword>
<gene>
    <name evidence="7" type="ORF">ENW73_08065</name>
</gene>
<feature type="transmembrane region" description="Helical" evidence="6">
    <location>
        <begin position="199"/>
        <end position="225"/>
    </location>
</feature>
<feature type="transmembrane region" description="Helical" evidence="6">
    <location>
        <begin position="130"/>
        <end position="150"/>
    </location>
</feature>
<proteinExistence type="predicted"/>
<keyword evidence="4 6" id="KW-1133">Transmembrane helix</keyword>
<organism evidence="7">
    <name type="scientific">candidate division WOR-3 bacterium</name>
    <dbReference type="NCBI Taxonomy" id="2052148"/>
    <lineage>
        <taxon>Bacteria</taxon>
        <taxon>Bacteria division WOR-3</taxon>
    </lineage>
</organism>
<reference evidence="7" key="1">
    <citation type="journal article" date="2020" name="mSystems">
        <title>Genome- and Community-Level Interaction Insights into Carbon Utilization and Element Cycling Functions of Hydrothermarchaeota in Hydrothermal Sediment.</title>
        <authorList>
            <person name="Zhou Z."/>
            <person name="Liu Y."/>
            <person name="Xu W."/>
            <person name="Pan J."/>
            <person name="Luo Z.H."/>
            <person name="Li M."/>
        </authorList>
    </citation>
    <scope>NUCLEOTIDE SEQUENCE [LARGE SCALE GENOMIC DNA]</scope>
    <source>
        <strain evidence="7">SpSt-876</strain>
    </source>
</reference>
<dbReference type="InterPro" id="IPR022791">
    <property type="entry name" value="L-PG_synthase/AglD"/>
</dbReference>
<feature type="transmembrane region" description="Helical" evidence="6">
    <location>
        <begin position="12"/>
        <end position="31"/>
    </location>
</feature>
<evidence type="ECO:0000256" key="5">
    <source>
        <dbReference type="ARBA" id="ARBA00023136"/>
    </source>
</evidence>
<evidence type="ECO:0000256" key="2">
    <source>
        <dbReference type="ARBA" id="ARBA00022475"/>
    </source>
</evidence>
<dbReference type="AlphaFoldDB" id="A0A7C6EBB5"/>
<keyword evidence="2" id="KW-1003">Cell membrane</keyword>
<accession>A0A7C6EBB5</accession>
<dbReference type="Pfam" id="PF03706">
    <property type="entry name" value="LPG_synthase_TM"/>
    <property type="match status" value="1"/>
</dbReference>
<feature type="transmembrane region" description="Helical" evidence="6">
    <location>
        <begin position="262"/>
        <end position="279"/>
    </location>
</feature>
<dbReference type="EMBL" id="DTLI01000193">
    <property type="protein sequence ID" value="HHS52794.1"/>
    <property type="molecule type" value="Genomic_DNA"/>
</dbReference>
<feature type="transmembrane region" description="Helical" evidence="6">
    <location>
        <begin position="231"/>
        <end position="250"/>
    </location>
</feature>